<dbReference type="Proteomes" id="UP001160625">
    <property type="component" value="Unassembled WGS sequence"/>
</dbReference>
<protein>
    <recommendedName>
        <fullName evidence="3">GP-PDE domain-containing protein</fullName>
    </recommendedName>
</protein>
<organism evidence="1 2">
    <name type="scientific">Sphingomonas oryzagri</name>
    <dbReference type="NCBI Taxonomy" id="3042314"/>
    <lineage>
        <taxon>Bacteria</taxon>
        <taxon>Pseudomonadati</taxon>
        <taxon>Pseudomonadota</taxon>
        <taxon>Alphaproteobacteria</taxon>
        <taxon>Sphingomonadales</taxon>
        <taxon>Sphingomonadaceae</taxon>
        <taxon>Sphingomonas</taxon>
    </lineage>
</organism>
<evidence type="ECO:0000313" key="2">
    <source>
        <dbReference type="Proteomes" id="UP001160625"/>
    </source>
</evidence>
<name>A0ABT6N689_9SPHN</name>
<dbReference type="EMBL" id="JARYGZ010000003">
    <property type="protein sequence ID" value="MDH7640622.1"/>
    <property type="molecule type" value="Genomic_DNA"/>
</dbReference>
<dbReference type="InterPro" id="IPR017946">
    <property type="entry name" value="PLC-like_Pdiesterase_TIM-brl"/>
</dbReference>
<reference evidence="1" key="1">
    <citation type="submission" date="2023-04" db="EMBL/GenBank/DDBJ databases">
        <title>Sphingomonas sp. MAHUQ-71 isolated from rice field.</title>
        <authorList>
            <person name="Huq M.A."/>
        </authorList>
    </citation>
    <scope>NUCLEOTIDE SEQUENCE</scope>
    <source>
        <strain evidence="1">MAHUQ-71</strain>
    </source>
</reference>
<evidence type="ECO:0000313" key="1">
    <source>
        <dbReference type="EMBL" id="MDH7640622.1"/>
    </source>
</evidence>
<keyword evidence="2" id="KW-1185">Reference proteome</keyword>
<evidence type="ECO:0008006" key="3">
    <source>
        <dbReference type="Google" id="ProtNLM"/>
    </source>
</evidence>
<dbReference type="SUPFAM" id="SSF51695">
    <property type="entry name" value="PLC-like phosphodiesterases"/>
    <property type="match status" value="1"/>
</dbReference>
<sequence>MASAPLQSRWSRLRPWLLGAVLVGALVRLPFVPATRHEPGCTRYIPVSGEPTLIAHAAGGLPGRTYANSIAALDLSYSHGLRTFEMDFHELPFGIVRAGHDYYDLMDPRGAMLSDVVTWLRAHKDARLITDFKTNNVSGLRRVMEMAPDLRDRIDPFIYGADEYQPVLAMGFRRPIFAIYQTHDRDWLDFVNSHPVYAVAVTQDYEPVLGRIHRPVILHTMDTPIYPQNVLAVITNCLTPG</sequence>
<proteinExistence type="predicted"/>
<dbReference type="RefSeq" id="WP_281045973.1">
    <property type="nucleotide sequence ID" value="NZ_JARYGZ010000003.1"/>
</dbReference>
<accession>A0ABT6N689</accession>
<gene>
    <name evidence="1" type="ORF">QGN17_17950</name>
</gene>
<comment type="caution">
    <text evidence="1">The sequence shown here is derived from an EMBL/GenBank/DDBJ whole genome shotgun (WGS) entry which is preliminary data.</text>
</comment>